<protein>
    <submittedName>
        <fullName evidence="3">Fam-a protein</fullName>
    </submittedName>
</protein>
<dbReference type="InterPro" id="IPR023393">
    <property type="entry name" value="START-like_dom_sf"/>
</dbReference>
<dbReference type="VEuPathDB" id="PlasmoDB:PVBDA_0101550"/>
<dbReference type="VEuPathDB" id="PlasmoDB:PVVCY_0602420"/>
<dbReference type="Proteomes" id="UP000515697">
    <property type="component" value="Chromosome PVSEL_05"/>
</dbReference>
<keyword evidence="2" id="KW-0732">Signal</keyword>
<dbReference type="VEuPathDB" id="PlasmoDB:PVSEL_0500210"/>
<reference evidence="3 4" key="1">
    <citation type="submission" date="2020-08" db="EMBL/GenBank/DDBJ databases">
        <authorList>
            <person name="Ramaprasad A."/>
        </authorList>
    </citation>
    <scope>NUCLEOTIDE SEQUENCE [LARGE SCALE GENOMIC DNA]</scope>
</reference>
<dbReference type="SUPFAM" id="SSF55961">
    <property type="entry name" value="Bet v1-like"/>
    <property type="match status" value="1"/>
</dbReference>
<feature type="region of interest" description="Disordered" evidence="1">
    <location>
        <begin position="24"/>
        <end position="56"/>
    </location>
</feature>
<evidence type="ECO:0000256" key="1">
    <source>
        <dbReference type="SAM" id="MobiDB-lite"/>
    </source>
</evidence>
<feature type="signal peptide" evidence="2">
    <location>
        <begin position="1"/>
        <end position="25"/>
    </location>
</feature>
<feature type="chain" id="PRO_5028046570" evidence="2">
    <location>
        <begin position="26"/>
        <end position="281"/>
    </location>
</feature>
<organism evidence="3 4">
    <name type="scientific">Plasmodium vinckei</name>
    <dbReference type="NCBI Taxonomy" id="5860"/>
    <lineage>
        <taxon>Eukaryota</taxon>
        <taxon>Sar</taxon>
        <taxon>Alveolata</taxon>
        <taxon>Apicomplexa</taxon>
        <taxon>Aconoidasida</taxon>
        <taxon>Haemosporida</taxon>
        <taxon>Plasmodiidae</taxon>
        <taxon>Plasmodium</taxon>
        <taxon>Plasmodium (Vinckeia)</taxon>
    </lineage>
</organism>
<dbReference type="Gene3D" id="3.30.530.20">
    <property type="match status" value="1"/>
</dbReference>
<dbReference type="InterPro" id="IPR006486">
    <property type="entry name" value="PYST_A"/>
</dbReference>
<evidence type="ECO:0000313" key="4">
    <source>
        <dbReference type="Proteomes" id="UP000515697"/>
    </source>
</evidence>
<sequence length="281" mass="32642">MNKFYIQIVLFLLSISVYVNNKSLAAEPNPGNDTSLRSIPDKDTNSSEEVSEESKELLYNDHNETEKAAELMKEAVTQFIYHATTNDGYELCKEYKSYSMVLYKKKHQDDTNVQKLEYKLCNSDRYHKIISKLWDSDRVNSFDIGFIHKKVVRTYNPNLVMIQQRYKTKPRSRQKYFYALATKVEISEGTTIIAMVSVDIIDKNASDKEYKNTIVESANLFKTDITPEDDIKKGKLDKAFLNIGGYLIEKKDKCINMTYLESMDEEDSIYHVYKNELSSII</sequence>
<proteinExistence type="predicted"/>
<dbReference type="VEuPathDB" id="PlasmoDB:PVLDE_0602580"/>
<dbReference type="EMBL" id="LR865426">
    <property type="protein sequence ID" value="CAD2098386.1"/>
    <property type="molecule type" value="Genomic_DNA"/>
</dbReference>
<dbReference type="NCBIfam" id="TIGR01599">
    <property type="entry name" value="PYST-A"/>
    <property type="match status" value="1"/>
</dbReference>
<accession>A0A6V7SH02</accession>
<dbReference type="AlphaFoldDB" id="A0A6V7SH02"/>
<evidence type="ECO:0000313" key="3">
    <source>
        <dbReference type="EMBL" id="CAD2098386.1"/>
    </source>
</evidence>
<name>A0A6V7SH02_PLAVN</name>
<evidence type="ECO:0000256" key="2">
    <source>
        <dbReference type="SAM" id="SignalP"/>
    </source>
</evidence>
<dbReference type="VEuPathDB" id="PlasmoDB:PVPCR_0101590"/>
<gene>
    <name evidence="3" type="ORF">PVSEL_0500210</name>
</gene>